<keyword evidence="6" id="KW-0560">Oxidoreductase</keyword>
<dbReference type="GeneID" id="110792276"/>
<dbReference type="InterPro" id="IPR002401">
    <property type="entry name" value="Cyt_P450_E_grp-I"/>
</dbReference>
<evidence type="ECO:0000313" key="8">
    <source>
        <dbReference type="RefSeq" id="XP_056693306.1"/>
    </source>
</evidence>
<dbReference type="Gene3D" id="1.10.630.10">
    <property type="entry name" value="Cytochrome P450"/>
    <property type="match status" value="1"/>
</dbReference>
<comment type="similarity">
    <text evidence="6">Belongs to the cytochrome P450 family.</text>
</comment>
<dbReference type="SUPFAM" id="SSF48264">
    <property type="entry name" value="Cytochrome P450"/>
    <property type="match status" value="1"/>
</dbReference>
<evidence type="ECO:0000256" key="4">
    <source>
        <dbReference type="ARBA" id="ARBA00022989"/>
    </source>
</evidence>
<keyword evidence="3 6" id="KW-0479">Metal-binding</keyword>
<comment type="subcellular location">
    <subcellularLocation>
        <location evidence="1">Membrane</location>
        <topology evidence="1">Single-pass membrane protein</topology>
    </subcellularLocation>
</comment>
<dbReference type="PANTHER" id="PTHR24286:SF189">
    <property type="entry name" value="CYTOCHROME P450, FAMILY 722, SUBFAMILY A, POLYPEPTIDE 1"/>
    <property type="match status" value="1"/>
</dbReference>
<keyword evidence="7" id="KW-1185">Reference proteome</keyword>
<dbReference type="RefSeq" id="XP_056693306.1">
    <property type="nucleotide sequence ID" value="XM_056837328.1"/>
</dbReference>
<reference evidence="8" key="2">
    <citation type="submission" date="2025-08" db="UniProtKB">
        <authorList>
            <consortium name="RefSeq"/>
        </authorList>
    </citation>
    <scope>IDENTIFICATION</scope>
    <source>
        <tissue evidence="8">Leaf</tissue>
    </source>
</reference>
<dbReference type="Proteomes" id="UP000813463">
    <property type="component" value="Chromosome 2"/>
</dbReference>
<evidence type="ECO:0000256" key="2">
    <source>
        <dbReference type="ARBA" id="ARBA00022692"/>
    </source>
</evidence>
<dbReference type="Pfam" id="PF00067">
    <property type="entry name" value="p450"/>
    <property type="match status" value="2"/>
</dbReference>
<proteinExistence type="inferred from homology"/>
<protein>
    <submittedName>
        <fullName evidence="8">Abscisic acid 8'-hydroxylase 4 isoform X1</fullName>
    </submittedName>
</protein>
<dbReference type="CDD" id="cd11043">
    <property type="entry name" value="CYP90-like"/>
    <property type="match status" value="1"/>
</dbReference>
<keyword evidence="6" id="KW-0349">Heme</keyword>
<evidence type="ECO:0000256" key="1">
    <source>
        <dbReference type="ARBA" id="ARBA00004167"/>
    </source>
</evidence>
<dbReference type="InterPro" id="IPR001128">
    <property type="entry name" value="Cyt_P450"/>
</dbReference>
<dbReference type="PANTHER" id="PTHR24286">
    <property type="entry name" value="CYTOCHROME P450 26"/>
    <property type="match status" value="1"/>
</dbReference>
<sequence>MELGFFLIVPFSLLICYFLKKLWLISHNHNQNGESRVNFPPGSRGLLPYIGETLHFVAAIYSKHGFYSFVQARHLRYGNCFKTHIFGETHVFVSSTESAKEILSNDLGKFTKKYIRSIGEVIGSESLLCASHKSHKLIRRHLLDLFTSRSNADFTKQFDELVVKSLSKWEYKENVVILDEALKMSCKAMCKMLLSLEDENEVYMLQNDVSCVCQGMLAFPLKFPWTAFSKGLQARNRIMKMLEKMIQERRARRHSTVIHDSKDFLQCLVVGRECQPSSSSDTEPTLTDAQIKDNILTMIIAGQDTTGSAMSWMVKYLDDNQEVLKALQVNTSYKLVLHTCRLKQVIIFIKFHFLITKMKDEIHSLEKRVTDKSFLTLEDLNEMIYAAKVVKESLRMASIVPWFPRIALHDCNILGYTIKKGWNINVDARSIHCDPTLYRNPHKFDPSRFDNEAKAYSYLAFGVGGRTCLGTNLARIMMLVFLYRLLTAYKWEVTDPDSSVESWALFSRLKTGCPIRITQVYNQTN</sequence>
<evidence type="ECO:0000256" key="5">
    <source>
        <dbReference type="ARBA" id="ARBA00023004"/>
    </source>
</evidence>
<reference evidence="7" key="1">
    <citation type="journal article" date="2021" name="Nat. Commun.">
        <title>Genomic analyses provide insights into spinach domestication and the genetic basis of agronomic traits.</title>
        <authorList>
            <person name="Cai X."/>
            <person name="Sun X."/>
            <person name="Xu C."/>
            <person name="Sun H."/>
            <person name="Wang X."/>
            <person name="Ge C."/>
            <person name="Zhang Z."/>
            <person name="Wang Q."/>
            <person name="Fei Z."/>
            <person name="Jiao C."/>
            <person name="Wang Q."/>
        </authorList>
    </citation>
    <scope>NUCLEOTIDE SEQUENCE [LARGE SCALE GENOMIC DNA]</scope>
    <source>
        <strain evidence="7">cv. Varoflay</strain>
    </source>
</reference>
<evidence type="ECO:0000256" key="3">
    <source>
        <dbReference type="ARBA" id="ARBA00022723"/>
    </source>
</evidence>
<keyword evidence="4" id="KW-1133">Transmembrane helix</keyword>
<organism evidence="7 8">
    <name type="scientific">Spinacia oleracea</name>
    <name type="common">Spinach</name>
    <dbReference type="NCBI Taxonomy" id="3562"/>
    <lineage>
        <taxon>Eukaryota</taxon>
        <taxon>Viridiplantae</taxon>
        <taxon>Streptophyta</taxon>
        <taxon>Embryophyta</taxon>
        <taxon>Tracheophyta</taxon>
        <taxon>Spermatophyta</taxon>
        <taxon>Magnoliopsida</taxon>
        <taxon>eudicotyledons</taxon>
        <taxon>Gunneridae</taxon>
        <taxon>Pentapetalae</taxon>
        <taxon>Caryophyllales</taxon>
        <taxon>Chenopodiaceae</taxon>
        <taxon>Chenopodioideae</taxon>
        <taxon>Anserineae</taxon>
        <taxon>Spinacia</taxon>
    </lineage>
</organism>
<dbReference type="InterPro" id="IPR017972">
    <property type="entry name" value="Cyt_P450_CS"/>
</dbReference>
<gene>
    <name evidence="8" type="primary">LOC110792276</name>
</gene>
<accession>A0ABM3RCH4</accession>
<keyword evidence="4" id="KW-0472">Membrane</keyword>
<evidence type="ECO:0000313" key="7">
    <source>
        <dbReference type="Proteomes" id="UP000813463"/>
    </source>
</evidence>
<keyword evidence="2" id="KW-0812">Transmembrane</keyword>
<name>A0ABM3RCH4_SPIOL</name>
<keyword evidence="6" id="KW-0503">Monooxygenase</keyword>
<evidence type="ECO:0000256" key="6">
    <source>
        <dbReference type="RuleBase" id="RU000461"/>
    </source>
</evidence>
<dbReference type="InterPro" id="IPR036396">
    <property type="entry name" value="Cyt_P450_sf"/>
</dbReference>
<dbReference type="PRINTS" id="PR00385">
    <property type="entry name" value="P450"/>
</dbReference>
<dbReference type="PRINTS" id="PR00463">
    <property type="entry name" value="EP450I"/>
</dbReference>
<keyword evidence="5 6" id="KW-0408">Iron</keyword>
<dbReference type="PROSITE" id="PS00086">
    <property type="entry name" value="CYTOCHROME_P450"/>
    <property type="match status" value="1"/>
</dbReference>